<evidence type="ECO:0000313" key="2">
    <source>
        <dbReference type="EMBL" id="MWV46336.1"/>
    </source>
</evidence>
<dbReference type="EMBL" id="WUBI01000004">
    <property type="protein sequence ID" value="MWV46336.1"/>
    <property type="molecule type" value="Genomic_DNA"/>
</dbReference>
<dbReference type="AlphaFoldDB" id="A0A7X3IN36"/>
<protein>
    <submittedName>
        <fullName evidence="2">Uncharacterized protein</fullName>
    </submittedName>
</protein>
<feature type="transmembrane region" description="Helical" evidence="1">
    <location>
        <begin position="12"/>
        <end position="36"/>
    </location>
</feature>
<reference evidence="2 3" key="1">
    <citation type="submission" date="2019-12" db="EMBL/GenBank/DDBJ databases">
        <title>Paenibacillus sp. nov., an endophytic bacterium isolated from the stem of Dendrobium.</title>
        <authorList>
            <person name="Zhao R."/>
        </authorList>
    </citation>
    <scope>NUCLEOTIDE SEQUENCE [LARGE SCALE GENOMIC DNA]</scope>
    <source>
        <strain evidence="2 3">HJL G12</strain>
    </source>
</reference>
<organism evidence="2 3">
    <name type="scientific">Paenibacillus dendrobii</name>
    <dbReference type="NCBI Taxonomy" id="2691084"/>
    <lineage>
        <taxon>Bacteria</taxon>
        <taxon>Bacillati</taxon>
        <taxon>Bacillota</taxon>
        <taxon>Bacilli</taxon>
        <taxon>Bacillales</taxon>
        <taxon>Paenibacillaceae</taxon>
        <taxon>Paenibacillus</taxon>
    </lineage>
</organism>
<proteinExistence type="predicted"/>
<comment type="caution">
    <text evidence="2">The sequence shown here is derived from an EMBL/GenBank/DDBJ whole genome shotgun (WGS) entry which is preliminary data.</text>
</comment>
<keyword evidence="1" id="KW-0472">Membrane</keyword>
<accession>A0A7X3IN36</accession>
<feature type="transmembrane region" description="Helical" evidence="1">
    <location>
        <begin position="42"/>
        <end position="62"/>
    </location>
</feature>
<name>A0A7X3IN36_9BACL</name>
<keyword evidence="1" id="KW-0812">Transmembrane</keyword>
<dbReference type="Proteomes" id="UP000460318">
    <property type="component" value="Unassembled WGS sequence"/>
</dbReference>
<sequence length="289" mass="32374">MIENTRMRDLRLLWITAGFVFIAVNLLLLSFILISGYLFDSIITKTMGVAIIWGVIILYLKVTTRQIPCKMQINNRYYVTLLNSGCYIKCTKIEVLKRQLKSGFLALFSVILLLGFNLSAFAADERTTTENSKDEGTTVVTGGYITHLTPSQAEEYEKNLVFGESRLVEGTIPGITTFDAVVSLQWEKLNQYDLVSAYNTLTVNKTSTINVTLVQWADSFTSLRSPEMTYGLMSADYQTNRSIAGKYDNTNATIQFFNVPPGEYRLSAYNASSYTVSGNCYAKRDQGAN</sequence>
<dbReference type="RefSeq" id="WP_160499934.1">
    <property type="nucleotide sequence ID" value="NZ_WUBI01000004.1"/>
</dbReference>
<keyword evidence="3" id="KW-1185">Reference proteome</keyword>
<gene>
    <name evidence="2" type="ORF">GRF59_22280</name>
</gene>
<feature type="transmembrane region" description="Helical" evidence="1">
    <location>
        <begin position="104"/>
        <end position="123"/>
    </location>
</feature>
<keyword evidence="1" id="KW-1133">Transmembrane helix</keyword>
<evidence type="ECO:0000256" key="1">
    <source>
        <dbReference type="SAM" id="Phobius"/>
    </source>
</evidence>
<evidence type="ECO:0000313" key="3">
    <source>
        <dbReference type="Proteomes" id="UP000460318"/>
    </source>
</evidence>